<dbReference type="AlphaFoldDB" id="A0A8H7E4W6"/>
<dbReference type="EMBL" id="JAACFV010000056">
    <property type="protein sequence ID" value="KAF7508258.1"/>
    <property type="molecule type" value="Genomic_DNA"/>
</dbReference>
<name>A0A8H7E4W6_9EURO</name>
<accession>A0A8H7E4W6</accession>
<protein>
    <submittedName>
        <fullName evidence="1">Uncharacterized protein</fullName>
    </submittedName>
</protein>
<organism evidence="1 2">
    <name type="scientific">Endocarpon pusillum</name>
    <dbReference type="NCBI Taxonomy" id="364733"/>
    <lineage>
        <taxon>Eukaryota</taxon>
        <taxon>Fungi</taxon>
        <taxon>Dikarya</taxon>
        <taxon>Ascomycota</taxon>
        <taxon>Pezizomycotina</taxon>
        <taxon>Eurotiomycetes</taxon>
        <taxon>Chaetothyriomycetidae</taxon>
        <taxon>Verrucariales</taxon>
        <taxon>Verrucariaceae</taxon>
        <taxon>Endocarpon</taxon>
    </lineage>
</organism>
<comment type="caution">
    <text evidence="1">The sequence shown here is derived from an EMBL/GenBank/DDBJ whole genome shotgun (WGS) entry which is preliminary data.</text>
</comment>
<proteinExistence type="predicted"/>
<gene>
    <name evidence="1" type="ORF">GJ744_009403</name>
</gene>
<evidence type="ECO:0000313" key="1">
    <source>
        <dbReference type="EMBL" id="KAF7508258.1"/>
    </source>
</evidence>
<evidence type="ECO:0000313" key="2">
    <source>
        <dbReference type="Proteomes" id="UP000606974"/>
    </source>
</evidence>
<sequence>MQWEWVESKVLGKNEMLVVLIADEDSDVFGDWQELSSGCCYTLKRSEKCYLGGARDGHETRKTQLQECSSQSD</sequence>
<dbReference type="Proteomes" id="UP000606974">
    <property type="component" value="Unassembled WGS sequence"/>
</dbReference>
<reference evidence="1" key="1">
    <citation type="submission" date="2020-02" db="EMBL/GenBank/DDBJ databases">
        <authorList>
            <person name="Palmer J.M."/>
        </authorList>
    </citation>
    <scope>NUCLEOTIDE SEQUENCE</scope>
    <source>
        <strain evidence="1">EPUS1.4</strain>
        <tissue evidence="1">Thallus</tissue>
    </source>
</reference>
<keyword evidence="2" id="KW-1185">Reference proteome</keyword>